<evidence type="ECO:0000313" key="1">
    <source>
        <dbReference type="EMBL" id="KAE9311677.1"/>
    </source>
</evidence>
<organism evidence="1 2">
    <name type="scientific">Phytophthora rubi</name>
    <dbReference type="NCBI Taxonomy" id="129364"/>
    <lineage>
        <taxon>Eukaryota</taxon>
        <taxon>Sar</taxon>
        <taxon>Stramenopiles</taxon>
        <taxon>Oomycota</taxon>
        <taxon>Peronosporomycetes</taxon>
        <taxon>Peronosporales</taxon>
        <taxon>Peronosporaceae</taxon>
        <taxon>Phytophthora</taxon>
    </lineage>
</organism>
<protein>
    <submittedName>
        <fullName evidence="1">Uncharacterized protein</fullName>
    </submittedName>
</protein>
<evidence type="ECO:0000313" key="2">
    <source>
        <dbReference type="Proteomes" id="UP000434957"/>
    </source>
</evidence>
<comment type="caution">
    <text evidence="1">The sequence shown here is derived from an EMBL/GenBank/DDBJ whole genome shotgun (WGS) entry which is preliminary data.</text>
</comment>
<gene>
    <name evidence="1" type="ORF">PR003_g19955</name>
</gene>
<keyword evidence="2" id="KW-1185">Reference proteome</keyword>
<sequence>MDVGDERLEMKLDSGARYSVAGMDWMMRGEKLIQPPPVDVVEGIGGFSS</sequence>
<proteinExistence type="predicted"/>
<dbReference type="AlphaFoldDB" id="A0A6A4DSC3"/>
<name>A0A6A4DSC3_9STRA</name>
<dbReference type="Proteomes" id="UP000434957">
    <property type="component" value="Unassembled WGS sequence"/>
</dbReference>
<dbReference type="EMBL" id="QXFT01001728">
    <property type="protein sequence ID" value="KAE9311677.1"/>
    <property type="molecule type" value="Genomic_DNA"/>
</dbReference>
<reference evidence="1 2" key="1">
    <citation type="submission" date="2018-08" db="EMBL/GenBank/DDBJ databases">
        <title>Genomic investigation of the strawberry pathogen Phytophthora fragariae indicates pathogenicity is determined by transcriptional variation in three key races.</title>
        <authorList>
            <person name="Adams T.M."/>
            <person name="Armitage A.D."/>
            <person name="Sobczyk M.K."/>
            <person name="Bates H.J."/>
            <person name="Dunwell J.M."/>
            <person name="Nellist C.F."/>
            <person name="Harrison R.J."/>
        </authorList>
    </citation>
    <scope>NUCLEOTIDE SEQUENCE [LARGE SCALE GENOMIC DNA]</scope>
    <source>
        <strain evidence="1 2">SCRP333</strain>
    </source>
</reference>
<accession>A0A6A4DSC3</accession>